<evidence type="ECO:0000313" key="1">
    <source>
        <dbReference type="EMBL" id="QJA61608.1"/>
    </source>
</evidence>
<protein>
    <submittedName>
        <fullName evidence="1">Uncharacterized protein</fullName>
    </submittedName>
</protein>
<organism evidence="1">
    <name type="scientific">viral metagenome</name>
    <dbReference type="NCBI Taxonomy" id="1070528"/>
    <lineage>
        <taxon>unclassified sequences</taxon>
        <taxon>metagenomes</taxon>
        <taxon>organismal metagenomes</taxon>
    </lineage>
</organism>
<accession>A0A6M3IWD3</accession>
<dbReference type="AlphaFoldDB" id="A0A6M3IWD3"/>
<name>A0A6M3IWD3_9ZZZZ</name>
<proteinExistence type="predicted"/>
<dbReference type="EMBL" id="MT141447">
    <property type="protein sequence ID" value="QJA61608.1"/>
    <property type="molecule type" value="Genomic_DNA"/>
</dbReference>
<reference evidence="1" key="1">
    <citation type="submission" date="2020-03" db="EMBL/GenBank/DDBJ databases">
        <title>The deep terrestrial virosphere.</title>
        <authorList>
            <person name="Holmfeldt K."/>
            <person name="Nilsson E."/>
            <person name="Simone D."/>
            <person name="Lopez-Fernandez M."/>
            <person name="Wu X."/>
            <person name="de Brujin I."/>
            <person name="Lundin D."/>
            <person name="Andersson A."/>
            <person name="Bertilsson S."/>
            <person name="Dopson M."/>
        </authorList>
    </citation>
    <scope>NUCLEOTIDE SEQUENCE</scope>
    <source>
        <strain evidence="1">MM415B00913</strain>
    </source>
</reference>
<sequence>MIASPEGLNQMNLLQELLLHGKVITDPFYGMIPNIQQYMWNIPKGADELGLKPTIHFDTLREALKSILAYGGGAKAVVPNIASLLTKYPVANAIGIPAALTGGIGLGLLGSKYTAPYMEPFGRETRKRAEEIIEGKSSSKRKFEG</sequence>
<gene>
    <name evidence="1" type="ORF">MM415B00913_0006</name>
</gene>